<feature type="transmembrane region" description="Helical" evidence="1">
    <location>
        <begin position="73"/>
        <end position="91"/>
    </location>
</feature>
<organism evidence="2 3">
    <name type="scientific">Lithohypha guttulata</name>
    <dbReference type="NCBI Taxonomy" id="1690604"/>
    <lineage>
        <taxon>Eukaryota</taxon>
        <taxon>Fungi</taxon>
        <taxon>Dikarya</taxon>
        <taxon>Ascomycota</taxon>
        <taxon>Pezizomycotina</taxon>
        <taxon>Eurotiomycetes</taxon>
        <taxon>Chaetothyriomycetidae</taxon>
        <taxon>Chaetothyriales</taxon>
        <taxon>Trichomeriaceae</taxon>
        <taxon>Lithohypha</taxon>
    </lineage>
</organism>
<keyword evidence="1" id="KW-0472">Membrane</keyword>
<accession>A0AAN7T062</accession>
<evidence type="ECO:0000313" key="3">
    <source>
        <dbReference type="Proteomes" id="UP001309876"/>
    </source>
</evidence>
<sequence>MSFIIRRSLSTLVPPKVANPSGLGAAKDAVRMARIAKFYERLPKGAAPERAPSGLIGRYQARYFGKNPSPAPIWHVIFFMMGLGYSFEYYFHLRHHKNNVH</sequence>
<dbReference type="InterPro" id="IPR019727">
    <property type="entry name" value="ATP_synth_F0_fsu_mt_fun"/>
</dbReference>
<dbReference type="AlphaFoldDB" id="A0AAN7T062"/>
<keyword evidence="1" id="KW-0812">Transmembrane</keyword>
<dbReference type="EMBL" id="JAVRRJ010000004">
    <property type="protein sequence ID" value="KAK5085528.1"/>
    <property type="molecule type" value="Genomic_DNA"/>
</dbReference>
<protein>
    <submittedName>
        <fullName evidence="2">ATP synthase f chain, mitochondrial</fullName>
    </submittedName>
</protein>
<reference evidence="2 3" key="1">
    <citation type="submission" date="2023-08" db="EMBL/GenBank/DDBJ databases">
        <title>Black Yeasts Isolated from many extreme environments.</title>
        <authorList>
            <person name="Coleine C."/>
            <person name="Stajich J.E."/>
            <person name="Selbmann L."/>
        </authorList>
    </citation>
    <scope>NUCLEOTIDE SEQUENCE [LARGE SCALE GENOMIC DNA]</scope>
    <source>
        <strain evidence="2 3">CCFEE 5910</strain>
    </source>
</reference>
<proteinExistence type="predicted"/>
<dbReference type="PANTHER" id="PTHR28161:SF1">
    <property type="entry name" value="ATP SYNTHASE SUBUNIT F, MITOCHONDRIAL"/>
    <property type="match status" value="1"/>
</dbReference>
<keyword evidence="3" id="KW-1185">Reference proteome</keyword>
<gene>
    <name evidence="2" type="primary">ATP17</name>
    <name evidence="2" type="ORF">LTR05_004813</name>
</gene>
<comment type="caution">
    <text evidence="2">The sequence shown here is derived from an EMBL/GenBank/DDBJ whole genome shotgun (WGS) entry which is preliminary data.</text>
</comment>
<dbReference type="Proteomes" id="UP001309876">
    <property type="component" value="Unassembled WGS sequence"/>
</dbReference>
<dbReference type="PANTHER" id="PTHR28161">
    <property type="entry name" value="ATP SYNTHASE SUBUNIT F, MITOCHONDRIAL"/>
    <property type="match status" value="1"/>
</dbReference>
<dbReference type="Pfam" id="PF10791">
    <property type="entry name" value="F1F0-ATPsyn_F"/>
    <property type="match status" value="1"/>
</dbReference>
<evidence type="ECO:0000313" key="2">
    <source>
        <dbReference type="EMBL" id="KAK5085528.1"/>
    </source>
</evidence>
<evidence type="ECO:0000256" key="1">
    <source>
        <dbReference type="SAM" id="Phobius"/>
    </source>
</evidence>
<dbReference type="GO" id="GO:0046933">
    <property type="term" value="F:proton-transporting ATP synthase activity, rotational mechanism"/>
    <property type="evidence" value="ECO:0007669"/>
    <property type="project" value="TreeGrafter"/>
</dbReference>
<name>A0AAN7T062_9EURO</name>
<keyword evidence="1" id="KW-1133">Transmembrane helix</keyword>